<protein>
    <recommendedName>
        <fullName evidence="6">Probable inorganic carbon transporter subunit DabA</fullName>
    </recommendedName>
</protein>
<organism evidence="8 9">
    <name type="scientific">Halopenitus persicus</name>
    <dbReference type="NCBI Taxonomy" id="1048396"/>
    <lineage>
        <taxon>Archaea</taxon>
        <taxon>Methanobacteriati</taxon>
        <taxon>Methanobacteriota</taxon>
        <taxon>Stenosarchaea group</taxon>
        <taxon>Halobacteria</taxon>
        <taxon>Halobacteriales</taxon>
        <taxon>Haloferacaceae</taxon>
        <taxon>Halopenitus</taxon>
    </lineage>
</organism>
<proteinExistence type="inferred from homology"/>
<name>A0A1H3HNJ8_9EURY</name>
<gene>
    <name evidence="6" type="primary">dabA</name>
    <name evidence="8" type="ORF">SAMN05216564_103361</name>
</gene>
<dbReference type="PANTHER" id="PTHR38344">
    <property type="entry name" value="UPF0753 PROTEIN AQ_863"/>
    <property type="match status" value="1"/>
</dbReference>
<reference evidence="9" key="1">
    <citation type="submission" date="2016-10" db="EMBL/GenBank/DDBJ databases">
        <authorList>
            <person name="Varghese N."/>
            <person name="Submissions S."/>
        </authorList>
    </citation>
    <scope>NUCLEOTIDE SEQUENCE [LARGE SCALE GENOMIC DNA]</scope>
    <source>
        <strain evidence="9">DC30,IBRC 10041,KCTC 4046</strain>
    </source>
</reference>
<keyword evidence="4 6" id="KW-0862">Zinc</keyword>
<feature type="binding site" evidence="6">
    <location>
        <position position="332"/>
    </location>
    <ligand>
        <name>Zn(2+)</name>
        <dbReference type="ChEBI" id="CHEBI:29105"/>
    </ligand>
</feature>
<evidence type="ECO:0000256" key="3">
    <source>
        <dbReference type="ARBA" id="ARBA00022723"/>
    </source>
</evidence>
<dbReference type="HAMAP" id="MF_01871">
    <property type="entry name" value="DabA"/>
    <property type="match status" value="1"/>
</dbReference>
<evidence type="ECO:0000256" key="2">
    <source>
        <dbReference type="ARBA" id="ARBA00022475"/>
    </source>
</evidence>
<dbReference type="Pfam" id="PF10070">
    <property type="entry name" value="DabA"/>
    <property type="match status" value="1"/>
</dbReference>
<keyword evidence="1 6" id="KW-0813">Transport</keyword>
<feature type="region of interest" description="Disordered" evidence="7">
    <location>
        <begin position="821"/>
        <end position="861"/>
    </location>
</feature>
<evidence type="ECO:0000256" key="7">
    <source>
        <dbReference type="SAM" id="MobiDB-lite"/>
    </source>
</evidence>
<evidence type="ECO:0000256" key="5">
    <source>
        <dbReference type="ARBA" id="ARBA00023136"/>
    </source>
</evidence>
<keyword evidence="9" id="KW-1185">Reference proteome</keyword>
<dbReference type="PANTHER" id="PTHR38344:SF1">
    <property type="entry name" value="INORGANIC CARBON TRANSPORTER SUBUNIT DABA-RELATED"/>
    <property type="match status" value="1"/>
</dbReference>
<evidence type="ECO:0000313" key="9">
    <source>
        <dbReference type="Proteomes" id="UP000199079"/>
    </source>
</evidence>
<dbReference type="InterPro" id="IPR018752">
    <property type="entry name" value="DabA"/>
</dbReference>
<comment type="subcellular location">
    <subcellularLocation>
        <location evidence="6">Cell membrane</location>
        <topology evidence="6">Peripheral membrane protein</topology>
    </subcellularLocation>
</comment>
<dbReference type="EMBL" id="FNPC01000003">
    <property type="protein sequence ID" value="SDY17073.1"/>
    <property type="molecule type" value="Genomic_DNA"/>
</dbReference>
<accession>A0A1H3HNJ8</accession>
<comment type="function">
    <text evidence="6">Part of an energy-coupled inorganic carbon pump.</text>
</comment>
<dbReference type="OrthoDB" id="185928at2157"/>
<evidence type="ECO:0000256" key="6">
    <source>
        <dbReference type="HAMAP-Rule" id="MF_01871"/>
    </source>
</evidence>
<dbReference type="AlphaFoldDB" id="A0A1H3HNJ8"/>
<evidence type="ECO:0000256" key="1">
    <source>
        <dbReference type="ARBA" id="ARBA00022448"/>
    </source>
</evidence>
<keyword evidence="2 6" id="KW-1003">Cell membrane</keyword>
<sequence length="861" mass="92759">MNTESAIRNRIDEAATTVGSLWPIHSFVTANPLSGFEDRPFGEAVERAAALLGGRGYPSAETFRTALERGQIDRERLEAELAETGYEDDPETLLDRMADAADAADAKRSDADATASDADDAADRVDRVLTKWLSAFLDEGIAHWSMPNREAGFYAAFRGVVEHDGEIPEEGVVADLPEEPIDAIETVLQSYPKRQWVPILEEQLAALPGWTGFIKQRAADDDAWQSTYPITLEGYLAARLALLDAVDADVEPSSAVTDANPTDELARAFLRAWEATYRDGLVETVTAESRSLADGESLADSELMADDGSSTGTDTDAETADRPDAQLVFCIDTRSEVIRRHIEATGNYETHGYAGFFGIPMEYRGYDAEVSVDACPPIVDPQHHVADLPTDDETRARHDRWAGIREAADEVIEILEANAATAYGYVETAGSGYGLSLAARTLVPGRVRDLFDAADGAVPDDHEFCEPLVHNRDADAADAASDLPVGLTAEEQVEYAATAFDLMGWDQFGRLVVFTGHASETANNPYDASLDCGACAGNPGGPNARVLATICNDDAVRAELRDRGFDIPDDAVFLAGEHNTTTDEIELYDGDVPESHAADLEELRADLAVARERAAAERVGKMGTEAAADAAAVDETERRAADWAETRPEWGLAGNAGFVIGPRELTSDVDLDGRAFLHSYDWSTDPDGDALEAILTGPLVVTQWINAQYYFSTVDNAVYGSGSKITQNPVGNVGVHQGNGGDLMTGLPLQSLLAADDEPHHQPLRLSTVVHAPVDRVTDALAANEDLAELLDNDWLSLTVVDPTRNHRAFRYDEDLEWMPRSIESAGTTESVGSAESGESDASLESDASREKPVAPAVADD</sequence>
<dbReference type="GO" id="GO:0005886">
    <property type="term" value="C:plasma membrane"/>
    <property type="evidence" value="ECO:0007669"/>
    <property type="project" value="UniProtKB-SubCell"/>
</dbReference>
<dbReference type="Proteomes" id="UP000199079">
    <property type="component" value="Unassembled WGS sequence"/>
</dbReference>
<keyword evidence="3 6" id="KW-0479">Metal-binding</keyword>
<keyword evidence="5 6" id="KW-0472">Membrane</keyword>
<comment type="similarity">
    <text evidence="6">Belongs to the inorganic carbon transporter (TC 9.A.2) DabA family.</text>
</comment>
<evidence type="ECO:0000256" key="4">
    <source>
        <dbReference type="ARBA" id="ARBA00022833"/>
    </source>
</evidence>
<comment type="cofactor">
    <cofactor evidence="6">
        <name>Zn(2+)</name>
        <dbReference type="ChEBI" id="CHEBI:29105"/>
    </cofactor>
</comment>
<feature type="binding site" evidence="6">
    <location>
        <position position="532"/>
    </location>
    <ligand>
        <name>Zn(2+)</name>
        <dbReference type="ChEBI" id="CHEBI:29105"/>
    </ligand>
</feature>
<feature type="binding site" evidence="6">
    <location>
        <position position="330"/>
    </location>
    <ligand>
        <name>Zn(2+)</name>
        <dbReference type="ChEBI" id="CHEBI:29105"/>
    </ligand>
</feature>
<feature type="compositionally biased region" description="Polar residues" evidence="7">
    <location>
        <begin position="825"/>
        <end position="834"/>
    </location>
</feature>
<feature type="region of interest" description="Disordered" evidence="7">
    <location>
        <begin position="289"/>
        <end position="321"/>
    </location>
</feature>
<evidence type="ECO:0000313" key="8">
    <source>
        <dbReference type="EMBL" id="SDY17073.1"/>
    </source>
</evidence>
<feature type="binding site" evidence="6">
    <location>
        <position position="517"/>
    </location>
    <ligand>
        <name>Zn(2+)</name>
        <dbReference type="ChEBI" id="CHEBI:29105"/>
    </ligand>
</feature>
<dbReference type="GO" id="GO:0008270">
    <property type="term" value="F:zinc ion binding"/>
    <property type="evidence" value="ECO:0007669"/>
    <property type="project" value="UniProtKB-UniRule"/>
</dbReference>
<comment type="subunit">
    <text evidence="6">Forms a complex with DabB.</text>
</comment>
<dbReference type="RefSeq" id="WP_092731741.1">
    <property type="nucleotide sequence ID" value="NZ_FNPC01000003.1"/>
</dbReference>